<dbReference type="GO" id="GO:0005634">
    <property type="term" value="C:nucleus"/>
    <property type="evidence" value="ECO:0000318"/>
    <property type="project" value="GO_Central"/>
</dbReference>
<feature type="compositionally biased region" description="Basic and acidic residues" evidence="1">
    <location>
        <begin position="578"/>
        <end position="595"/>
    </location>
</feature>
<dbReference type="GO" id="GO:0003729">
    <property type="term" value="F:mRNA binding"/>
    <property type="evidence" value="ECO:0000318"/>
    <property type="project" value="GO_Central"/>
</dbReference>
<dbReference type="GO" id="GO:0005737">
    <property type="term" value="C:cytoplasm"/>
    <property type="evidence" value="ECO:0000318"/>
    <property type="project" value="GO_Central"/>
</dbReference>
<dbReference type="GO" id="GO:0003724">
    <property type="term" value="F:RNA helicase activity"/>
    <property type="evidence" value="ECO:0000318"/>
    <property type="project" value="GO_Central"/>
</dbReference>
<dbReference type="SUPFAM" id="SSF52540">
    <property type="entry name" value="P-loop containing nucleoside triphosphate hydrolases"/>
    <property type="match status" value="1"/>
</dbReference>
<evidence type="ECO:0000313" key="2">
    <source>
        <dbReference type="EMBL" id="EFJ12522.1"/>
    </source>
</evidence>
<feature type="compositionally biased region" description="Basic and acidic residues" evidence="1">
    <location>
        <begin position="550"/>
        <end position="561"/>
    </location>
</feature>
<feature type="compositionally biased region" description="Polar residues" evidence="1">
    <location>
        <begin position="508"/>
        <end position="520"/>
    </location>
</feature>
<accession>D8SSQ1</accession>
<evidence type="ECO:0000256" key="1">
    <source>
        <dbReference type="SAM" id="MobiDB-lite"/>
    </source>
</evidence>
<keyword evidence="3" id="KW-1185">Reference proteome</keyword>
<dbReference type="STRING" id="88036.D8SSQ1"/>
<proteinExistence type="predicted"/>
<feature type="compositionally biased region" description="Polar residues" evidence="1">
    <location>
        <begin position="597"/>
        <end position="608"/>
    </location>
</feature>
<dbReference type="KEGG" id="smo:SELMODRAFT_425314"/>
<dbReference type="AlphaFoldDB" id="D8SSQ1"/>
<reference evidence="2 3" key="1">
    <citation type="journal article" date="2011" name="Science">
        <title>The Selaginella genome identifies genetic changes associated with the evolution of vascular plants.</title>
        <authorList>
            <person name="Banks J.A."/>
            <person name="Nishiyama T."/>
            <person name="Hasebe M."/>
            <person name="Bowman J.L."/>
            <person name="Gribskov M."/>
            <person name="dePamphilis C."/>
            <person name="Albert V.A."/>
            <person name="Aono N."/>
            <person name="Aoyama T."/>
            <person name="Ambrose B.A."/>
            <person name="Ashton N.W."/>
            <person name="Axtell M.J."/>
            <person name="Barker E."/>
            <person name="Barker M.S."/>
            <person name="Bennetzen J.L."/>
            <person name="Bonawitz N.D."/>
            <person name="Chapple C."/>
            <person name="Cheng C."/>
            <person name="Correa L.G."/>
            <person name="Dacre M."/>
            <person name="DeBarry J."/>
            <person name="Dreyer I."/>
            <person name="Elias M."/>
            <person name="Engstrom E.M."/>
            <person name="Estelle M."/>
            <person name="Feng L."/>
            <person name="Finet C."/>
            <person name="Floyd S.K."/>
            <person name="Frommer W.B."/>
            <person name="Fujita T."/>
            <person name="Gramzow L."/>
            <person name="Gutensohn M."/>
            <person name="Harholt J."/>
            <person name="Hattori M."/>
            <person name="Heyl A."/>
            <person name="Hirai T."/>
            <person name="Hiwatashi Y."/>
            <person name="Ishikawa M."/>
            <person name="Iwata M."/>
            <person name="Karol K.G."/>
            <person name="Koehler B."/>
            <person name="Kolukisaoglu U."/>
            <person name="Kubo M."/>
            <person name="Kurata T."/>
            <person name="Lalonde S."/>
            <person name="Li K."/>
            <person name="Li Y."/>
            <person name="Litt A."/>
            <person name="Lyons E."/>
            <person name="Manning G."/>
            <person name="Maruyama T."/>
            <person name="Michael T.P."/>
            <person name="Mikami K."/>
            <person name="Miyazaki S."/>
            <person name="Morinaga S."/>
            <person name="Murata T."/>
            <person name="Mueller-Roeber B."/>
            <person name="Nelson D.R."/>
            <person name="Obara M."/>
            <person name="Oguri Y."/>
            <person name="Olmstead R.G."/>
            <person name="Onodera N."/>
            <person name="Petersen B.L."/>
            <person name="Pils B."/>
            <person name="Prigge M."/>
            <person name="Rensing S.A."/>
            <person name="Riano-Pachon D.M."/>
            <person name="Roberts A.W."/>
            <person name="Sato Y."/>
            <person name="Scheller H.V."/>
            <person name="Schulz B."/>
            <person name="Schulz C."/>
            <person name="Shakirov E.V."/>
            <person name="Shibagaki N."/>
            <person name="Shinohara N."/>
            <person name="Shippen D.E."/>
            <person name="Soerensen I."/>
            <person name="Sotooka R."/>
            <person name="Sugimoto N."/>
            <person name="Sugita M."/>
            <person name="Sumikawa N."/>
            <person name="Tanurdzic M."/>
            <person name="Theissen G."/>
            <person name="Ulvskov P."/>
            <person name="Wakazuki S."/>
            <person name="Weng J.K."/>
            <person name="Willats W.W."/>
            <person name="Wipf D."/>
            <person name="Wolf P.G."/>
            <person name="Yang L."/>
            <person name="Zimmer A.D."/>
            <person name="Zhu Q."/>
            <person name="Mitros T."/>
            <person name="Hellsten U."/>
            <person name="Loque D."/>
            <person name="Otillar R."/>
            <person name="Salamov A."/>
            <person name="Schmutz J."/>
            <person name="Shapiro H."/>
            <person name="Lindquist E."/>
            <person name="Lucas S."/>
            <person name="Rokhsar D."/>
            <person name="Grigoriev I.V."/>
        </authorList>
    </citation>
    <scope>NUCLEOTIDE SEQUENCE [LARGE SCALE GENOMIC DNA]</scope>
</reference>
<dbReference type="Gramene" id="EFJ12522">
    <property type="protein sequence ID" value="EFJ12522"/>
    <property type="gene ID" value="SELMODRAFT_425314"/>
</dbReference>
<feature type="region of interest" description="Disordered" evidence="1">
    <location>
        <begin position="490"/>
        <end position="608"/>
    </location>
</feature>
<dbReference type="GO" id="GO:1990904">
    <property type="term" value="C:ribonucleoprotein complex"/>
    <property type="evidence" value="ECO:0000318"/>
    <property type="project" value="GO_Central"/>
</dbReference>
<feature type="compositionally biased region" description="Low complexity" evidence="1">
    <location>
        <begin position="523"/>
        <end position="536"/>
    </location>
</feature>
<dbReference type="EMBL" id="GL377638">
    <property type="protein sequence ID" value="EFJ12522.1"/>
    <property type="molecule type" value="Genomic_DNA"/>
</dbReference>
<evidence type="ECO:0008006" key="4">
    <source>
        <dbReference type="Google" id="ProtNLM"/>
    </source>
</evidence>
<name>D8SSQ1_SELML</name>
<dbReference type="InParanoid" id="D8SSQ1"/>
<dbReference type="InterPro" id="IPR027417">
    <property type="entry name" value="P-loop_NTPase"/>
</dbReference>
<dbReference type="HOGENOM" id="CLU_545640_0_0_1"/>
<feature type="compositionally biased region" description="Basic residues" evidence="1">
    <location>
        <begin position="492"/>
        <end position="507"/>
    </location>
</feature>
<dbReference type="Proteomes" id="UP000001514">
    <property type="component" value="Unassembled WGS sequence"/>
</dbReference>
<organism evidence="3">
    <name type="scientific">Selaginella moellendorffii</name>
    <name type="common">Spikemoss</name>
    <dbReference type="NCBI Taxonomy" id="88036"/>
    <lineage>
        <taxon>Eukaryota</taxon>
        <taxon>Viridiplantae</taxon>
        <taxon>Streptophyta</taxon>
        <taxon>Embryophyta</taxon>
        <taxon>Tracheophyta</taxon>
        <taxon>Lycopodiopsida</taxon>
        <taxon>Selaginellales</taxon>
        <taxon>Selaginellaceae</taxon>
        <taxon>Selaginella</taxon>
    </lineage>
</organism>
<protein>
    <recommendedName>
        <fullName evidence="4">Helicase C-terminal domain-containing protein</fullName>
    </recommendedName>
</protein>
<gene>
    <name evidence="2" type="ORF">SELMODRAFT_425314</name>
</gene>
<evidence type="ECO:0000313" key="3">
    <source>
        <dbReference type="Proteomes" id="UP000001514"/>
    </source>
</evidence>
<dbReference type="Gene3D" id="3.40.50.300">
    <property type="entry name" value="P-loop containing nucleotide triphosphate hydrolases"/>
    <property type="match status" value="1"/>
</dbReference>
<sequence>MGFLAVAPELTLSSRNGEVSMQTLVGAVKLSAERHYVMKTLVLTLSHKVPSLLKDLRACIQHDKIAGSLSEHEWMDPCLDFVVATPDEAWAFWPSSGTFIILIDAIAYQDDPGFQSGALQLAHTRFETVSLPTPEFNFRQDEWFAPAPRARASDTFQRLVASALPEAWSCPGRLDGVATQVMRMFADHDNVVCQGWSGVLALLPCLVRDAVKHASNEAAPLLLAPDHHRLLALTQLLGCCAQEMGVSVKIGPGAHSALRVEKVGDVEPPVSASRVVVVEADSILEAHPEWAEFIASFGGCVGLHVTHMTGAVEGVHKRFARKAFVPRPPRVTLDVCHFYALAEGKKKLDLVCDLWEQLRRGKPNKFSVFCNAAETVAEVAKAMVERGHLAYAIYTAGDPILQEVYKRSLSIVVTNVYVRGRQDVINYDLPASDEDYLERVGIDRNHGRRFRLVINLATREELQQALPASFQSMVPLPPIRRDLCKNIVIQRRPGRRKHRRRYRRGRKSNQTEAQDNTNLENLAASSPPRSPSNAASVQLPVAANHPSSTELHHHREMRDERDDRDEDEELHHHQHQLKQRDQGSEGHGPETKEHNISAINNDQQQLHG</sequence>